<organism evidence="12">
    <name type="scientific">Salpingoeca rosetta (strain ATCC 50818 / BSB-021)</name>
    <dbReference type="NCBI Taxonomy" id="946362"/>
    <lineage>
        <taxon>Eukaryota</taxon>
        <taxon>Choanoflagellata</taxon>
        <taxon>Craspedida</taxon>
        <taxon>Salpingoecidae</taxon>
        <taxon>Salpingoeca</taxon>
    </lineage>
</organism>
<dbReference type="OrthoDB" id="2866996at2759"/>
<dbReference type="Gene3D" id="2.60.120.260">
    <property type="entry name" value="Galactose-binding domain-like"/>
    <property type="match status" value="1"/>
</dbReference>
<feature type="domain" description="Glycoside hydrolase family 2 immunoglobulin-like beta-sandwich" evidence="8">
    <location>
        <begin position="241"/>
        <end position="335"/>
    </location>
</feature>
<feature type="domain" description="Beta-mannosidase Ig-fold" evidence="9">
    <location>
        <begin position="961"/>
        <end position="1028"/>
    </location>
</feature>
<feature type="signal peptide" evidence="7">
    <location>
        <begin position="1"/>
        <end position="27"/>
    </location>
</feature>
<dbReference type="InterPro" id="IPR008979">
    <property type="entry name" value="Galactose-bd-like_sf"/>
</dbReference>
<dbReference type="RefSeq" id="XP_004993617.1">
    <property type="nucleotide sequence ID" value="XM_004993560.1"/>
</dbReference>
<dbReference type="Pfam" id="PF22666">
    <property type="entry name" value="Glyco_hydro_2_N2"/>
    <property type="match status" value="1"/>
</dbReference>
<accession>F2UB42</accession>
<evidence type="ECO:0000313" key="12">
    <source>
        <dbReference type="Proteomes" id="UP000007799"/>
    </source>
</evidence>
<dbReference type="PANTHER" id="PTHR43730">
    <property type="entry name" value="BETA-MANNOSIDASE"/>
    <property type="match status" value="1"/>
</dbReference>
<keyword evidence="4" id="KW-0325">Glycoprotein</keyword>
<dbReference type="Proteomes" id="UP000007799">
    <property type="component" value="Unassembled WGS sequence"/>
</dbReference>
<evidence type="ECO:0000256" key="1">
    <source>
        <dbReference type="ARBA" id="ARBA00000829"/>
    </source>
</evidence>
<dbReference type="PANTHER" id="PTHR43730:SF1">
    <property type="entry name" value="BETA-MANNOSIDASE"/>
    <property type="match status" value="1"/>
</dbReference>
<keyword evidence="5" id="KW-0326">Glycosidase</keyword>
<dbReference type="InterPro" id="IPR050887">
    <property type="entry name" value="Beta-mannosidase_GH2"/>
</dbReference>
<evidence type="ECO:0000256" key="3">
    <source>
        <dbReference type="ARBA" id="ARBA00022801"/>
    </source>
</evidence>
<evidence type="ECO:0000256" key="7">
    <source>
        <dbReference type="SAM" id="SignalP"/>
    </source>
</evidence>
<feature type="domain" description="Beta-mannosidase-like galactose-binding" evidence="10">
    <location>
        <begin position="53"/>
        <end position="209"/>
    </location>
</feature>
<dbReference type="GO" id="GO:0005975">
    <property type="term" value="P:carbohydrate metabolic process"/>
    <property type="evidence" value="ECO:0007669"/>
    <property type="project" value="InterPro"/>
</dbReference>
<evidence type="ECO:0000259" key="9">
    <source>
        <dbReference type="Pfam" id="PF17753"/>
    </source>
</evidence>
<gene>
    <name evidence="11" type="ORF">PTSG_05747</name>
</gene>
<dbReference type="Gene3D" id="3.20.20.80">
    <property type="entry name" value="Glycosidases"/>
    <property type="match status" value="2"/>
</dbReference>
<dbReference type="GO" id="GO:0006516">
    <property type="term" value="P:glycoprotein catabolic process"/>
    <property type="evidence" value="ECO:0007669"/>
    <property type="project" value="TreeGrafter"/>
</dbReference>
<dbReference type="KEGG" id="sre:PTSG_05747"/>
<keyword evidence="7" id="KW-0732">Signal</keyword>
<dbReference type="Gene3D" id="2.60.40.10">
    <property type="entry name" value="Immunoglobulins"/>
    <property type="match status" value="2"/>
</dbReference>
<dbReference type="eggNOG" id="KOG2230">
    <property type="taxonomic scope" value="Eukaryota"/>
</dbReference>
<dbReference type="GeneID" id="16074193"/>
<feature type="chain" id="PRO_5003287477" description="beta-mannosidase" evidence="7">
    <location>
        <begin position="28"/>
        <end position="1034"/>
    </location>
</feature>
<dbReference type="InterPro" id="IPR041625">
    <property type="entry name" value="Beta-mannosidase_Ig"/>
</dbReference>
<dbReference type="InterPro" id="IPR054593">
    <property type="entry name" value="Beta-mannosidase-like_N2"/>
</dbReference>
<dbReference type="SUPFAM" id="SSF51445">
    <property type="entry name" value="(Trans)glycosidases"/>
    <property type="match status" value="1"/>
</dbReference>
<dbReference type="AlphaFoldDB" id="F2UB42"/>
<feature type="region of interest" description="Disordered" evidence="6">
    <location>
        <begin position="527"/>
        <end position="552"/>
    </location>
</feature>
<keyword evidence="3" id="KW-0378">Hydrolase</keyword>
<dbReference type="Pfam" id="PF00703">
    <property type="entry name" value="Glyco_hydro_2"/>
    <property type="match status" value="1"/>
</dbReference>
<evidence type="ECO:0000256" key="4">
    <source>
        <dbReference type="ARBA" id="ARBA00023180"/>
    </source>
</evidence>
<dbReference type="STRING" id="946362.F2UB42"/>
<sequence>MLKGVVKMLWVAAALVVVAATAGAAVASENGNDDGLKDHPVVGTASYSLDGTWVATAHGSSQSYQVIAQVPGDLISDLERQEYIGNPLYEVNFLNSTIWHSYNWTYTRNISLPGLNQGERYMLVFDGVKMGATAYVNGHRVAVMTDQFLRYTVDVTQWARAGYNDIAVTFDPAMDVNGRFMACTGGWDWAFYTNTANHGCSTFTKGIWKSVYIVKAAPVAVTHLVPHVFYNGSYPNKPLQDDNHGDFEVHVKVFFWTHAAQHVSITATGEWGATASTSVVSEPGDNVHMLKLRATAADIDLWWPVGMGDHPLYTVTASVSAGGAPVTAQRNIGFRVFALVTGNDTNPEYVKKNMHADGTDTQGMLFRVNGAAIYSRGANMIPMEELEGRLNGTAHRQLVQSAVDGGMNTLRVWGGGIFLPDAWYDACDRLGVLVYHDMQYAQRGHSPTNDSTQTAELQHQIRRLSHHPSIVIWDGCNECHVVIHTPTGIYATFVMTLVAAEDASRVIWPSCPAPGWTNGVNRLTGLPNGSPLGLLPRATPPPSSSSSSSSSSLCRFQENTDYEAGTVWTHPTASTQETCCGECSRNSTCDIAVFYESTCWFKRNTSAPSYRQGRTACFPPGAGPIPTPQPAPPSPGNIETHGPYQHGSGFPAMNGSPQLQLFDANIPISLTPYLTGPQYHSVYASEFGCVVMSSFESMAPTLAKEHWGLHGGAPPDNCTGGFSPVCHGDNVMAQRNYPCDSIVLVYFGEQDLNATGADAFKKQLYMCMIGQALNIKSNIETRRGTNQFGTLIWQLNEIWPTGGWGSLEYGTPGQPGQVIGGRWKPLHYWLKSSIYADTMAACDGAGVCYIKNDAARAFTGRVTVTAVPFNGSPSSVLKALDVSLDAGAGVTQWFTVDLSSINYNSTVLLIEVADTTTTAAAAAGANDDGDSGVIVSSNVQALTPPQYMQLSPADVSFTVADTASSDGTIDITVTTTAPAMYVTLTTLAQGRFSDNAFLLTSTKVVQFIPFLPTTPAQLKQSLRIEHLQQYTAHA</sequence>
<evidence type="ECO:0000256" key="5">
    <source>
        <dbReference type="ARBA" id="ARBA00023295"/>
    </source>
</evidence>
<evidence type="ECO:0000256" key="2">
    <source>
        <dbReference type="ARBA" id="ARBA00012754"/>
    </source>
</evidence>
<dbReference type="OMA" id="SISYMPC"/>
<keyword evidence="12" id="KW-1185">Reference proteome</keyword>
<feature type="compositionally biased region" description="Low complexity" evidence="6">
    <location>
        <begin position="527"/>
        <end position="536"/>
    </location>
</feature>
<dbReference type="InterPro" id="IPR017853">
    <property type="entry name" value="GH"/>
</dbReference>
<dbReference type="InterPro" id="IPR013783">
    <property type="entry name" value="Ig-like_fold"/>
</dbReference>
<protein>
    <recommendedName>
        <fullName evidence="2">beta-mannosidase</fullName>
        <ecNumber evidence="2">3.2.1.25</ecNumber>
    </recommendedName>
</protein>
<evidence type="ECO:0000259" key="8">
    <source>
        <dbReference type="Pfam" id="PF00703"/>
    </source>
</evidence>
<reference evidence="11" key="1">
    <citation type="submission" date="2009-08" db="EMBL/GenBank/DDBJ databases">
        <title>Annotation of Salpingoeca rosetta.</title>
        <authorList>
            <consortium name="The Broad Institute Genome Sequencing Platform"/>
            <person name="Russ C."/>
            <person name="Cuomo C."/>
            <person name="Burger G."/>
            <person name="Gray M.W."/>
            <person name="Holland P.W.H."/>
            <person name="King N."/>
            <person name="Lang F.B.F."/>
            <person name="Roger A.J."/>
            <person name="Ruiz-Trillo I."/>
            <person name="Young S.K."/>
            <person name="Zeng Q."/>
            <person name="Gargeya S."/>
            <person name="Alvarado L."/>
            <person name="Berlin A."/>
            <person name="Chapman S.B."/>
            <person name="Chen Z."/>
            <person name="Freedman E."/>
            <person name="Gellesch M."/>
            <person name="Goldberg J."/>
            <person name="Griggs A."/>
            <person name="Gujja S."/>
            <person name="Heilman E."/>
            <person name="Heiman D."/>
            <person name="Howarth C."/>
            <person name="Mehta T."/>
            <person name="Neiman D."/>
            <person name="Pearson M."/>
            <person name="Roberts A."/>
            <person name="Saif S."/>
            <person name="Shea T."/>
            <person name="Shenoy N."/>
            <person name="Sisk P."/>
            <person name="Stolte C."/>
            <person name="Sykes S."/>
            <person name="White J."/>
            <person name="Yandava C."/>
            <person name="Haas B."/>
            <person name="Nusbaum C."/>
            <person name="Birren B."/>
        </authorList>
    </citation>
    <scope>NUCLEOTIDE SEQUENCE [LARGE SCALE GENOMIC DNA]</scope>
    <source>
        <strain evidence="11">ATCC 50818</strain>
    </source>
</reference>
<proteinExistence type="predicted"/>
<evidence type="ECO:0000256" key="6">
    <source>
        <dbReference type="SAM" id="MobiDB-lite"/>
    </source>
</evidence>
<evidence type="ECO:0000313" key="11">
    <source>
        <dbReference type="EMBL" id="EGD74055.1"/>
    </source>
</evidence>
<name>F2UB42_SALR5</name>
<dbReference type="InterPro" id="IPR006102">
    <property type="entry name" value="Ig-like_GH2"/>
</dbReference>
<dbReference type="FunCoup" id="F2UB42">
    <property type="interactions" value="414"/>
</dbReference>
<dbReference type="EC" id="3.2.1.25" evidence="2"/>
<dbReference type="SUPFAM" id="SSF49785">
    <property type="entry name" value="Galactose-binding domain-like"/>
    <property type="match status" value="1"/>
</dbReference>
<dbReference type="InParanoid" id="F2UB42"/>
<evidence type="ECO:0000259" key="10">
    <source>
        <dbReference type="Pfam" id="PF22666"/>
    </source>
</evidence>
<dbReference type="Pfam" id="PF17753">
    <property type="entry name" value="Ig_mannosidase"/>
    <property type="match status" value="1"/>
</dbReference>
<dbReference type="GO" id="GO:0004567">
    <property type="term" value="F:beta-mannosidase activity"/>
    <property type="evidence" value="ECO:0007669"/>
    <property type="project" value="UniProtKB-EC"/>
</dbReference>
<comment type="catalytic activity">
    <reaction evidence="1">
        <text>Hydrolysis of terminal, non-reducing beta-D-mannose residues in beta-D-mannosides.</text>
        <dbReference type="EC" id="3.2.1.25"/>
    </reaction>
</comment>
<dbReference type="SUPFAM" id="SSF49303">
    <property type="entry name" value="beta-Galactosidase/glucuronidase domain"/>
    <property type="match status" value="2"/>
</dbReference>
<dbReference type="EMBL" id="GL832967">
    <property type="protein sequence ID" value="EGD74055.1"/>
    <property type="molecule type" value="Genomic_DNA"/>
</dbReference>
<dbReference type="InterPro" id="IPR036156">
    <property type="entry name" value="Beta-gal/glucu_dom_sf"/>
</dbReference>